<dbReference type="PROSITE" id="PS00012">
    <property type="entry name" value="PHOSPHOPANTETHEINE"/>
    <property type="match status" value="1"/>
</dbReference>
<accession>A0ABR5IYY8</accession>
<keyword evidence="2" id="KW-0597">Phosphoprotein</keyword>
<reference evidence="4 5" key="1">
    <citation type="submission" date="2015-07" db="EMBL/GenBank/DDBJ databases">
        <authorList>
            <person name="Ju K.-S."/>
            <person name="Doroghazi J.R."/>
            <person name="Metcalf W.W."/>
        </authorList>
    </citation>
    <scope>NUCLEOTIDE SEQUENCE [LARGE SCALE GENOMIC DNA]</scope>
    <source>
        <strain evidence="4 5">NRRL B-3589</strain>
    </source>
</reference>
<dbReference type="Gene3D" id="3.40.50.12780">
    <property type="entry name" value="N-terminal domain of ligase-like"/>
    <property type="match status" value="1"/>
</dbReference>
<dbReference type="PANTHER" id="PTHR45527">
    <property type="entry name" value="NONRIBOSOMAL PEPTIDE SYNTHETASE"/>
    <property type="match status" value="1"/>
</dbReference>
<dbReference type="InterPro" id="IPR009081">
    <property type="entry name" value="PP-bd_ACP"/>
</dbReference>
<evidence type="ECO:0000259" key="3">
    <source>
        <dbReference type="PROSITE" id="PS50075"/>
    </source>
</evidence>
<dbReference type="InterPro" id="IPR025110">
    <property type="entry name" value="AMP-bd_C"/>
</dbReference>
<evidence type="ECO:0000256" key="1">
    <source>
        <dbReference type="ARBA" id="ARBA00022450"/>
    </source>
</evidence>
<proteinExistence type="predicted"/>
<dbReference type="SMART" id="SM00823">
    <property type="entry name" value="PKS_PP"/>
    <property type="match status" value="1"/>
</dbReference>
<gene>
    <name evidence="4" type="ORF">ADK38_31470</name>
</gene>
<protein>
    <recommendedName>
        <fullName evidence="3">Carrier domain-containing protein</fullName>
    </recommendedName>
</protein>
<dbReference type="Gene3D" id="3.40.50.1820">
    <property type="entry name" value="alpha/beta hydrolase"/>
    <property type="match status" value="1"/>
</dbReference>
<dbReference type="PANTHER" id="PTHR45527:SF1">
    <property type="entry name" value="FATTY ACID SYNTHASE"/>
    <property type="match status" value="1"/>
</dbReference>
<dbReference type="PROSITE" id="PS50075">
    <property type="entry name" value="CARRIER"/>
    <property type="match status" value="1"/>
</dbReference>
<comment type="caution">
    <text evidence="4">The sequence shown here is derived from an EMBL/GenBank/DDBJ whole genome shotgun (WGS) entry which is preliminary data.</text>
</comment>
<evidence type="ECO:0000313" key="4">
    <source>
        <dbReference type="EMBL" id="KOG86365.1"/>
    </source>
</evidence>
<name>A0ABR5IYY8_9ACTN</name>
<dbReference type="SUPFAM" id="SSF47336">
    <property type="entry name" value="ACP-like"/>
    <property type="match status" value="1"/>
</dbReference>
<dbReference type="InterPro" id="IPR042099">
    <property type="entry name" value="ANL_N_sf"/>
</dbReference>
<dbReference type="InterPro" id="IPR020806">
    <property type="entry name" value="PKS_PP-bd"/>
</dbReference>
<sequence length="241" mass="25539">FVADPYGPAGARMYRTGDLARWTPDGELEYVGRTDFQVKIRGFRIEPGEVEAVLGAHPAVARTAALVREDRPGDKRLVAYVVPAPGHRPDPGELRAHAFAALPDYMVPAAVVTLDALPLTPNGKLDRAALPAPDYSAGSTGRAPRDARESLLTDLYADVLGVHRVTIDDSFFDLGGDSILALRLVGRARLAGLEFSVRDVFAHRTAAALGEHCRTVTAPAAASDETAGVDLAPLPADELAA</sequence>
<dbReference type="InterPro" id="IPR036736">
    <property type="entry name" value="ACP-like_sf"/>
</dbReference>
<feature type="non-terminal residue" evidence="4">
    <location>
        <position position="241"/>
    </location>
</feature>
<dbReference type="InterPro" id="IPR029058">
    <property type="entry name" value="AB_hydrolase_fold"/>
</dbReference>
<evidence type="ECO:0000256" key="2">
    <source>
        <dbReference type="ARBA" id="ARBA00022553"/>
    </source>
</evidence>
<feature type="non-terminal residue" evidence="4">
    <location>
        <position position="1"/>
    </location>
</feature>
<evidence type="ECO:0000313" key="5">
    <source>
        <dbReference type="Proteomes" id="UP000037020"/>
    </source>
</evidence>
<dbReference type="Gene3D" id="3.30.300.30">
    <property type="match status" value="1"/>
</dbReference>
<dbReference type="InterPro" id="IPR045851">
    <property type="entry name" value="AMP-bd_C_sf"/>
</dbReference>
<dbReference type="EMBL" id="LGUT01002881">
    <property type="protein sequence ID" value="KOG86365.1"/>
    <property type="molecule type" value="Genomic_DNA"/>
</dbReference>
<dbReference type="Pfam" id="PF13193">
    <property type="entry name" value="AMP-binding_C"/>
    <property type="match status" value="1"/>
</dbReference>
<keyword evidence="5" id="KW-1185">Reference proteome</keyword>
<dbReference type="Proteomes" id="UP000037020">
    <property type="component" value="Unassembled WGS sequence"/>
</dbReference>
<dbReference type="SUPFAM" id="SSF56801">
    <property type="entry name" value="Acetyl-CoA synthetase-like"/>
    <property type="match status" value="1"/>
</dbReference>
<dbReference type="InterPro" id="IPR006162">
    <property type="entry name" value="Ppantetheine_attach_site"/>
</dbReference>
<organism evidence="4 5">
    <name type="scientific">Streptomyces varsoviensis</name>
    <dbReference type="NCBI Taxonomy" id="67373"/>
    <lineage>
        <taxon>Bacteria</taxon>
        <taxon>Bacillati</taxon>
        <taxon>Actinomycetota</taxon>
        <taxon>Actinomycetes</taxon>
        <taxon>Kitasatosporales</taxon>
        <taxon>Streptomycetaceae</taxon>
        <taxon>Streptomyces</taxon>
    </lineage>
</organism>
<feature type="domain" description="Carrier" evidence="3">
    <location>
        <begin position="143"/>
        <end position="217"/>
    </location>
</feature>
<dbReference type="Pfam" id="PF00550">
    <property type="entry name" value="PP-binding"/>
    <property type="match status" value="1"/>
</dbReference>
<keyword evidence="1" id="KW-0596">Phosphopantetheine</keyword>